<dbReference type="KEGG" id="cok:COCCU_09790"/>
<reference evidence="2 3" key="1">
    <citation type="submission" date="2019-11" db="EMBL/GenBank/DDBJ databases">
        <title>Complete genome sequence of Corynebacterium kalinowskii 1959, a novel Corynebacterium species isolated from soil of a small paddock in Vilsendorf, Germany.</title>
        <authorList>
            <person name="Schaffert L."/>
            <person name="Ruwe M."/>
            <person name="Milse J."/>
            <person name="Hanuschka K."/>
            <person name="Ortseifen V."/>
            <person name="Droste J."/>
            <person name="Brandt D."/>
            <person name="Schlueter L."/>
            <person name="Kutter Y."/>
            <person name="Vinke S."/>
            <person name="Viehoefer P."/>
            <person name="Jacob L."/>
            <person name="Luebke N.-C."/>
            <person name="Schulte-Berndt E."/>
            <person name="Hain C."/>
            <person name="Linder M."/>
            <person name="Schmidt P."/>
            <person name="Wollenschlaeger L."/>
            <person name="Luttermann T."/>
            <person name="Thieme E."/>
            <person name="Hassa J."/>
            <person name="Haak M."/>
            <person name="Wittchen M."/>
            <person name="Mentz A."/>
            <person name="Persicke M."/>
            <person name="Busche T."/>
            <person name="Ruckert C."/>
        </authorList>
    </citation>
    <scope>NUCLEOTIDE SEQUENCE [LARGE SCALE GENOMIC DNA]</scope>
    <source>
        <strain evidence="2 3">2039</strain>
    </source>
</reference>
<evidence type="ECO:0000259" key="1">
    <source>
        <dbReference type="Pfam" id="PF10979"/>
    </source>
</evidence>
<dbReference type="InterPro" id="IPR024498">
    <property type="entry name" value="DUF2786"/>
</dbReference>
<proteinExistence type="predicted"/>
<accession>A0A6B8VQN3</accession>
<dbReference type="Pfam" id="PF10979">
    <property type="entry name" value="DUF2786"/>
    <property type="match status" value="1"/>
</dbReference>
<keyword evidence="3" id="KW-1185">Reference proteome</keyword>
<name>A0A6B8VQN3_9CORY</name>
<evidence type="ECO:0000313" key="3">
    <source>
        <dbReference type="Proteomes" id="UP000424462"/>
    </source>
</evidence>
<dbReference type="Proteomes" id="UP000424462">
    <property type="component" value="Chromosome"/>
</dbReference>
<evidence type="ECO:0000313" key="2">
    <source>
        <dbReference type="EMBL" id="QGU07882.1"/>
    </source>
</evidence>
<sequence>MSTHPNSPHHPEFPHTSFSEDHQHWRNYTLELQEKITQGLLAAAAKGWTPDDLRHVLGCRINHLLFQVLSLINNTIPPATRKAWQRQCHAVEEFHLSTAALEECVTLLRRLQPLHDHPLLGDPHGVEESNQAFTRLSPEQRKAHHRILALLKKAESTNFEAEANALVAKAQHLRQHYRIESLGEDSAGDFSPQAQRVYLHAPWIKYQYNLLARIAQVNGCATMLLTSNGIATVLGTPDDLRYVTDLFVSLNRQREHFMRTSPGAHEAAARGETSAYRRSFMIAYTHRVGQLLEVASRSAEGDSALPVLAARGSAAQHTLSRLFPRSRSLRLSSRHAGGYRDGVVAAQHSHLRGDLLGIKPMPL</sequence>
<dbReference type="EMBL" id="CP046455">
    <property type="protein sequence ID" value="QGU07882.1"/>
    <property type="molecule type" value="Genomic_DNA"/>
</dbReference>
<gene>
    <name evidence="2" type="ORF">COCCU_09790</name>
</gene>
<organism evidence="2 3">
    <name type="scientific">Corynebacterium occultum</name>
    <dbReference type="NCBI Taxonomy" id="2675219"/>
    <lineage>
        <taxon>Bacteria</taxon>
        <taxon>Bacillati</taxon>
        <taxon>Actinomycetota</taxon>
        <taxon>Actinomycetes</taxon>
        <taxon>Mycobacteriales</taxon>
        <taxon>Corynebacteriaceae</taxon>
        <taxon>Corynebacterium</taxon>
    </lineage>
</organism>
<dbReference type="AlphaFoldDB" id="A0A6B8VQN3"/>
<dbReference type="RefSeq" id="WP_197088336.1">
    <property type="nucleotide sequence ID" value="NZ_CP046455.1"/>
</dbReference>
<protein>
    <recommendedName>
        <fullName evidence="1">DUF2786 domain-containing protein</fullName>
    </recommendedName>
</protein>
<feature type="domain" description="DUF2786" evidence="1">
    <location>
        <begin position="142"/>
        <end position="180"/>
    </location>
</feature>